<dbReference type="Gene3D" id="3.20.190.10">
    <property type="entry name" value="MutM-like, N-terminal"/>
    <property type="match status" value="1"/>
</dbReference>
<accession>A0ABR9WFZ9</accession>
<comment type="caution">
    <text evidence="11">The sequence shown here is derived from an EMBL/GenBank/DDBJ whole genome shotgun (WGS) entry which is preliminary data.</text>
</comment>
<evidence type="ECO:0000256" key="7">
    <source>
        <dbReference type="ARBA" id="ARBA00023239"/>
    </source>
</evidence>
<keyword evidence="12" id="KW-1185">Reference proteome</keyword>
<dbReference type="Pfam" id="PF06831">
    <property type="entry name" value="H2TH"/>
    <property type="match status" value="1"/>
</dbReference>
<dbReference type="SMART" id="SM00898">
    <property type="entry name" value="Fapy_DNA_glyco"/>
    <property type="match status" value="1"/>
</dbReference>
<evidence type="ECO:0000259" key="10">
    <source>
        <dbReference type="PROSITE" id="PS51068"/>
    </source>
</evidence>
<evidence type="ECO:0000313" key="11">
    <source>
        <dbReference type="EMBL" id="MBE9464429.1"/>
    </source>
</evidence>
<keyword evidence="6" id="KW-0234">DNA repair</keyword>
<feature type="domain" description="Formamidopyrimidine-DNA glycosylase catalytic" evidence="10">
    <location>
        <begin position="2"/>
        <end position="113"/>
    </location>
</feature>
<keyword evidence="3" id="KW-0227">DNA damage</keyword>
<comment type="catalytic activity">
    <reaction evidence="1">
        <text>Hydrolysis of DNA containing ring-opened 7-methylguanine residues, releasing 2,6-diamino-4-hydroxy-5-(N-methyl)formamidopyrimidine.</text>
        <dbReference type="EC" id="3.2.2.23"/>
    </reaction>
</comment>
<dbReference type="PANTHER" id="PTHR22993">
    <property type="entry name" value="FORMAMIDOPYRIMIDINE-DNA GLYCOSYLASE"/>
    <property type="match status" value="1"/>
</dbReference>
<dbReference type="InterPro" id="IPR015886">
    <property type="entry name" value="H2TH_FPG"/>
</dbReference>
<dbReference type="InterPro" id="IPR035937">
    <property type="entry name" value="FPG_N"/>
</dbReference>
<keyword evidence="9" id="KW-0326">Glycosidase</keyword>
<dbReference type="EMBL" id="JACYGY010000001">
    <property type="protein sequence ID" value="MBE9464429.1"/>
    <property type="molecule type" value="Genomic_DNA"/>
</dbReference>
<dbReference type="PROSITE" id="PS51068">
    <property type="entry name" value="FPG_CAT"/>
    <property type="match status" value="1"/>
</dbReference>
<keyword evidence="4" id="KW-0378">Hydrolase</keyword>
<dbReference type="SUPFAM" id="SSF81624">
    <property type="entry name" value="N-terminal domain of MutM-like DNA repair proteins"/>
    <property type="match status" value="1"/>
</dbReference>
<name>A0ABR9WFZ9_9BACT</name>
<evidence type="ECO:0000256" key="5">
    <source>
        <dbReference type="ARBA" id="ARBA00023125"/>
    </source>
</evidence>
<evidence type="ECO:0000313" key="12">
    <source>
        <dbReference type="Proteomes" id="UP000634134"/>
    </source>
</evidence>
<keyword evidence="7" id="KW-0456">Lyase</keyword>
<dbReference type="InterPro" id="IPR010979">
    <property type="entry name" value="Ribosomal_uS13-like_H2TH"/>
</dbReference>
<reference evidence="12" key="1">
    <citation type="submission" date="2023-07" db="EMBL/GenBank/DDBJ databases">
        <title>Dyadobacter sp. nov 'subterranea' isolated from contaminted grondwater.</title>
        <authorList>
            <person name="Szabo I."/>
            <person name="Al-Omari J."/>
            <person name="Szerdahelyi S.G."/>
            <person name="Rado J."/>
        </authorList>
    </citation>
    <scope>NUCLEOTIDE SEQUENCE [LARGE SCALE GENOMIC DNA]</scope>
    <source>
        <strain evidence="12">UP-52</strain>
    </source>
</reference>
<proteinExistence type="inferred from homology"/>
<dbReference type="RefSeq" id="WP_194122494.1">
    <property type="nucleotide sequence ID" value="NZ_JACYGY010000001.1"/>
</dbReference>
<dbReference type="PANTHER" id="PTHR22993:SF9">
    <property type="entry name" value="FORMAMIDOPYRIMIDINE-DNA GLYCOSYLASE"/>
    <property type="match status" value="1"/>
</dbReference>
<evidence type="ECO:0000256" key="9">
    <source>
        <dbReference type="ARBA" id="ARBA00023295"/>
    </source>
</evidence>
<evidence type="ECO:0000256" key="4">
    <source>
        <dbReference type="ARBA" id="ARBA00022801"/>
    </source>
</evidence>
<protein>
    <submittedName>
        <fullName evidence="11">Fpg/Nei family DNA glycosylase</fullName>
    </submittedName>
</protein>
<dbReference type="SUPFAM" id="SSF46946">
    <property type="entry name" value="S13-like H2TH domain"/>
    <property type="match status" value="1"/>
</dbReference>
<evidence type="ECO:0000256" key="6">
    <source>
        <dbReference type="ARBA" id="ARBA00023204"/>
    </source>
</evidence>
<keyword evidence="8" id="KW-0511">Multifunctional enzyme</keyword>
<organism evidence="11 12">
    <name type="scientific">Dyadobacter subterraneus</name>
    <dbReference type="NCBI Taxonomy" id="2773304"/>
    <lineage>
        <taxon>Bacteria</taxon>
        <taxon>Pseudomonadati</taxon>
        <taxon>Bacteroidota</taxon>
        <taxon>Cytophagia</taxon>
        <taxon>Cytophagales</taxon>
        <taxon>Spirosomataceae</taxon>
        <taxon>Dyadobacter</taxon>
    </lineage>
</organism>
<dbReference type="Proteomes" id="UP000634134">
    <property type="component" value="Unassembled WGS sequence"/>
</dbReference>
<evidence type="ECO:0000256" key="1">
    <source>
        <dbReference type="ARBA" id="ARBA00001668"/>
    </source>
</evidence>
<sequence length="259" mass="28854">MPELPDLQVFSKNLLKNLKGKELEKVEVVEGKKIDAGEKALNDGLSGKHLKDVYRLGKELYFDFGKDALVSMHLMLNGKLILQENEELPKYTIVAFIFKDGTQLAMTDFQKMAKISLNPESNDTVDALSDSLTADWLEGKLAKSRSVIKSFIIDQKMIGGIGNAYADEILWEAKISPKSISSKIPKAEVGKLAKAIKHVLTDAEKQILKSHPDIISGEIRDFMSVHHSKRKTSPTGAEIIQEKIGGKSTYYTDEQELYS</sequence>
<dbReference type="InterPro" id="IPR012319">
    <property type="entry name" value="FPG_cat"/>
</dbReference>
<keyword evidence="5" id="KW-0238">DNA-binding</keyword>
<evidence type="ECO:0000256" key="3">
    <source>
        <dbReference type="ARBA" id="ARBA00022763"/>
    </source>
</evidence>
<dbReference type="Pfam" id="PF01149">
    <property type="entry name" value="Fapy_DNA_glyco"/>
    <property type="match status" value="1"/>
</dbReference>
<evidence type="ECO:0000256" key="2">
    <source>
        <dbReference type="ARBA" id="ARBA00009409"/>
    </source>
</evidence>
<dbReference type="Gene3D" id="1.10.8.50">
    <property type="match status" value="1"/>
</dbReference>
<evidence type="ECO:0000256" key="8">
    <source>
        <dbReference type="ARBA" id="ARBA00023268"/>
    </source>
</evidence>
<dbReference type="SMART" id="SM01232">
    <property type="entry name" value="H2TH"/>
    <property type="match status" value="1"/>
</dbReference>
<gene>
    <name evidence="11" type="ORF">IEE83_21295</name>
</gene>
<comment type="similarity">
    <text evidence="2">Belongs to the FPG family.</text>
</comment>